<proteinExistence type="predicted"/>
<dbReference type="InterPro" id="IPR027417">
    <property type="entry name" value="P-loop_NTPase"/>
</dbReference>
<reference evidence="1 2" key="1">
    <citation type="journal article" date="2018" name="Mycol. Prog.">
        <title>Coniella lustricola, a new species from submerged detritus.</title>
        <authorList>
            <person name="Raudabaugh D.B."/>
            <person name="Iturriaga T."/>
            <person name="Carver A."/>
            <person name="Mondo S."/>
            <person name="Pangilinan J."/>
            <person name="Lipzen A."/>
            <person name="He G."/>
            <person name="Amirebrahimi M."/>
            <person name="Grigoriev I.V."/>
            <person name="Miller A.N."/>
        </authorList>
    </citation>
    <scope>NUCLEOTIDE SEQUENCE [LARGE SCALE GENOMIC DNA]</scope>
    <source>
        <strain evidence="1 2">B22-T-1</strain>
    </source>
</reference>
<dbReference type="OrthoDB" id="5426988at2759"/>
<sequence>MATMSPPIILLNGWPGVGKDTVAETLKLLLGDDKATLVDWSTTQNETFFSIADDDVEAHKKHRDVCLTEQVESPSASDKIVICTDCLSDTPEGRILAQDFEDVAIRTKRLLIPIYLDCHLDENMRRIANAERRTSMKDKIRSPNEARTIRSEGAKLFVFREHEGLSVNNTSILPHEAALQILSFMKELIMRHDEALINEETTPLEVDKPLWP</sequence>
<evidence type="ECO:0000313" key="2">
    <source>
        <dbReference type="Proteomes" id="UP000241462"/>
    </source>
</evidence>
<accession>A0A2T3A9H7</accession>
<evidence type="ECO:0008006" key="3">
    <source>
        <dbReference type="Google" id="ProtNLM"/>
    </source>
</evidence>
<dbReference type="Pfam" id="PF13238">
    <property type="entry name" value="AAA_18"/>
    <property type="match status" value="1"/>
</dbReference>
<dbReference type="AlphaFoldDB" id="A0A2T3A9H7"/>
<dbReference type="EMBL" id="KZ678432">
    <property type="protein sequence ID" value="PSR87207.1"/>
    <property type="molecule type" value="Genomic_DNA"/>
</dbReference>
<name>A0A2T3A9H7_9PEZI</name>
<dbReference type="SUPFAM" id="SSF52540">
    <property type="entry name" value="P-loop containing nucleoside triphosphate hydrolases"/>
    <property type="match status" value="1"/>
</dbReference>
<dbReference type="Gene3D" id="3.40.50.300">
    <property type="entry name" value="P-loop containing nucleotide triphosphate hydrolases"/>
    <property type="match status" value="1"/>
</dbReference>
<protein>
    <recommendedName>
        <fullName evidence="3">P-loop containing nucleoside triphosphate hydrolase protein</fullName>
    </recommendedName>
</protein>
<dbReference type="InParanoid" id="A0A2T3A9H7"/>
<dbReference type="Proteomes" id="UP000241462">
    <property type="component" value="Unassembled WGS sequence"/>
</dbReference>
<keyword evidence="2" id="KW-1185">Reference proteome</keyword>
<gene>
    <name evidence="1" type="ORF">BD289DRAFT_482294</name>
</gene>
<dbReference type="STRING" id="2025994.A0A2T3A9H7"/>
<evidence type="ECO:0000313" key="1">
    <source>
        <dbReference type="EMBL" id="PSR87207.1"/>
    </source>
</evidence>
<organism evidence="1 2">
    <name type="scientific">Coniella lustricola</name>
    <dbReference type="NCBI Taxonomy" id="2025994"/>
    <lineage>
        <taxon>Eukaryota</taxon>
        <taxon>Fungi</taxon>
        <taxon>Dikarya</taxon>
        <taxon>Ascomycota</taxon>
        <taxon>Pezizomycotina</taxon>
        <taxon>Sordariomycetes</taxon>
        <taxon>Sordariomycetidae</taxon>
        <taxon>Diaporthales</taxon>
        <taxon>Schizoparmaceae</taxon>
        <taxon>Coniella</taxon>
    </lineage>
</organism>